<evidence type="ECO:0000313" key="2">
    <source>
        <dbReference type="EMBL" id="MCX2721826.1"/>
    </source>
</evidence>
<accession>A0ABT3QYB9</accession>
<dbReference type="EMBL" id="JAPEVI010000003">
    <property type="protein sequence ID" value="MCX2721826.1"/>
    <property type="molecule type" value="Genomic_DNA"/>
</dbReference>
<sequence>MAIRKFMWVNRVKYEFEVIGRDIDLLDNNVGEGHPLNGLKFDRLSTRSALTWLSAHPDVPLPRDKFTALTNRLEAGKFDLSPERAVHELEVHRYEIPKNYEYAQKFIKDTQDRKVGERFTKLFRNGAPALVLGLAAVPVFSMVKARAEERSIPFAQAARELGLDFSEDDLKGLAADVGVDLAVSLTPVGVVKKAWDVLGNIDDIVAVTQLYGEAYPDNPVIQELAELATTVEGSETFKAYVYGRDALTGAVGGVIDGMLGDSGDEEETAEALAHLRASLQEGGAAQQAANSGATQAELAETLTFDLRQRMAAQQSLFAAEPTATADAPLTAPRPDAAALSGDTVLSDEKHVPMSAMPGLPGSAPLPQPSFTRDTVQSSLMSAEPMATAKTPLSAPQPDAASLSPDAGRMDGARSQAPASAGVDARTNREPFARRTSYDTYRRLGLTPEEEAQAVEEFRALVKESYVDMGGDMEAAQLLAGRLFAFDWGLSAFAQAPEGTVLKHPVEKVYPELEGAGHDYIRSDVEAFLEAQGIKAARWYLTPNEKTGRDRKKAWMDDQGYGPRMTLAYDDDTGRQHVVTDSYQADIRGPRLKQTDAYNRALGEQAAPYGFDDPVAAARAKLSGAKQTGAKQAGEKQTGAAMPVPRANPSPKPLGQELGGPSPQGG</sequence>
<feature type="region of interest" description="Disordered" evidence="1">
    <location>
        <begin position="620"/>
        <end position="665"/>
    </location>
</feature>
<gene>
    <name evidence="2" type="ORF">ON753_05310</name>
</gene>
<comment type="caution">
    <text evidence="2">The sequence shown here is derived from an EMBL/GenBank/DDBJ whole genome shotgun (WGS) entry which is preliminary data.</text>
</comment>
<name>A0ABT3QYB9_9HYPH</name>
<dbReference type="RefSeq" id="WP_265961533.1">
    <property type="nucleotide sequence ID" value="NZ_JAPEVI010000003.1"/>
</dbReference>
<organism evidence="2 3">
    <name type="scientific">Roseibium salinum</name>
    <dbReference type="NCBI Taxonomy" id="1604349"/>
    <lineage>
        <taxon>Bacteria</taxon>
        <taxon>Pseudomonadati</taxon>
        <taxon>Pseudomonadota</taxon>
        <taxon>Alphaproteobacteria</taxon>
        <taxon>Hyphomicrobiales</taxon>
        <taxon>Stappiaceae</taxon>
        <taxon>Roseibium</taxon>
    </lineage>
</organism>
<keyword evidence="3" id="KW-1185">Reference proteome</keyword>
<evidence type="ECO:0000313" key="3">
    <source>
        <dbReference type="Proteomes" id="UP001300261"/>
    </source>
</evidence>
<reference evidence="2 3" key="1">
    <citation type="journal article" date="2016" name="Int. J. Syst. Evol. Microbiol.">
        <title>Labrenzia salina sp. nov., isolated from the rhizosphere of the halophyte Arthrocnemum macrostachyum.</title>
        <authorList>
            <person name="Camacho M."/>
            <person name="Redondo-Gomez S."/>
            <person name="Rodriguez-Llorente I."/>
            <person name="Rohde M."/>
            <person name="Sproer C."/>
            <person name="Schumann P."/>
            <person name="Klenk H.P."/>
            <person name="Montero-Calasanz M.D.C."/>
        </authorList>
    </citation>
    <scope>NUCLEOTIDE SEQUENCE [LARGE SCALE GENOMIC DNA]</scope>
    <source>
        <strain evidence="2 3">DSM 29163</strain>
    </source>
</reference>
<feature type="compositionally biased region" description="Polar residues" evidence="1">
    <location>
        <begin position="368"/>
        <end position="380"/>
    </location>
</feature>
<proteinExistence type="predicted"/>
<protein>
    <submittedName>
        <fullName evidence="2">Uncharacterized protein</fullName>
    </submittedName>
</protein>
<feature type="region of interest" description="Disordered" evidence="1">
    <location>
        <begin position="355"/>
        <end position="425"/>
    </location>
</feature>
<dbReference type="Proteomes" id="UP001300261">
    <property type="component" value="Unassembled WGS sequence"/>
</dbReference>
<evidence type="ECO:0000256" key="1">
    <source>
        <dbReference type="SAM" id="MobiDB-lite"/>
    </source>
</evidence>